<dbReference type="InterPro" id="IPR001709">
    <property type="entry name" value="Flavoprot_Pyr_Nucl_cyt_Rdtase"/>
</dbReference>
<reference evidence="4" key="1">
    <citation type="submission" date="2018-07" db="EMBL/GenBank/DDBJ databases">
        <authorList>
            <person name="Safronova V.I."/>
            <person name="Chirak E.R."/>
            <person name="Sazanova A.L."/>
        </authorList>
    </citation>
    <scope>NUCLEOTIDE SEQUENCE [LARGE SCALE GENOMIC DNA]</scope>
    <source>
        <strain evidence="4">RCAM04685</strain>
    </source>
</reference>
<dbReference type="GO" id="GO:0016491">
    <property type="term" value="F:oxidoreductase activity"/>
    <property type="evidence" value="ECO:0007669"/>
    <property type="project" value="InterPro"/>
</dbReference>
<keyword evidence="4" id="KW-1185">Reference proteome</keyword>
<dbReference type="Proteomes" id="UP000255207">
    <property type="component" value="Unassembled WGS sequence"/>
</dbReference>
<comment type="cofactor">
    <cofactor evidence="1">
        <name>[2Fe-2S] cluster</name>
        <dbReference type="ChEBI" id="CHEBI:190135"/>
    </cofactor>
</comment>
<dbReference type="Gene3D" id="2.40.30.10">
    <property type="entry name" value="Translation factors"/>
    <property type="match status" value="1"/>
</dbReference>
<sequence>MTDAGAAALPRRWQSAKIVRIVQRTARIKSYFFDLPEPFAYQAGQHVDVRLTAPDGYRAMRSYSIASGLGGAGPLELAIERLDDGEVSPFFHDVAEVGDEIELRGPLGGHFVWSPADGGPLLLIGGGSGVVPLMSMLRELHSSGAPVPAALLLSARTWDEALFRDELIALERELGSFALAFALTREPPRRPEDYGRRADMAMVSEVMARLPALPRHVFVCGSNAFVGTAADGVVAAGVPATSVRTERYGA</sequence>
<gene>
    <name evidence="3" type="ORF">DWE98_04500</name>
</gene>
<dbReference type="InterPro" id="IPR001433">
    <property type="entry name" value="OxRdtase_FAD/NAD-bd"/>
</dbReference>
<dbReference type="SUPFAM" id="SSF63380">
    <property type="entry name" value="Riboflavin synthase domain-like"/>
    <property type="match status" value="1"/>
</dbReference>
<dbReference type="OrthoDB" id="9806195at2"/>
<feature type="domain" description="FAD-binding FR-type" evidence="2">
    <location>
        <begin position="11"/>
        <end position="113"/>
    </location>
</feature>
<evidence type="ECO:0000313" key="3">
    <source>
        <dbReference type="EMBL" id="RDJ29793.1"/>
    </source>
</evidence>
<evidence type="ECO:0000259" key="2">
    <source>
        <dbReference type="PROSITE" id="PS51384"/>
    </source>
</evidence>
<dbReference type="InterPro" id="IPR017927">
    <property type="entry name" value="FAD-bd_FR_type"/>
</dbReference>
<dbReference type="AlphaFoldDB" id="A0A370LCU2"/>
<dbReference type="PROSITE" id="PS51384">
    <property type="entry name" value="FAD_FR"/>
    <property type="match status" value="1"/>
</dbReference>
<dbReference type="RefSeq" id="WP_114827905.1">
    <property type="nucleotide sequence ID" value="NZ_QQTO01000019.1"/>
</dbReference>
<dbReference type="InterPro" id="IPR008333">
    <property type="entry name" value="Cbr1-like_FAD-bd_dom"/>
</dbReference>
<dbReference type="PRINTS" id="PR00410">
    <property type="entry name" value="PHEHYDRXLASE"/>
</dbReference>
<dbReference type="SUPFAM" id="SSF52343">
    <property type="entry name" value="Ferredoxin reductase-like, C-terminal NADP-linked domain"/>
    <property type="match status" value="1"/>
</dbReference>
<organism evidence="3 4">
    <name type="scientific">Bosea caraganae</name>
    <dbReference type="NCBI Taxonomy" id="2763117"/>
    <lineage>
        <taxon>Bacteria</taxon>
        <taxon>Pseudomonadati</taxon>
        <taxon>Pseudomonadota</taxon>
        <taxon>Alphaproteobacteria</taxon>
        <taxon>Hyphomicrobiales</taxon>
        <taxon>Boseaceae</taxon>
        <taxon>Bosea</taxon>
    </lineage>
</organism>
<dbReference type="Pfam" id="PF00970">
    <property type="entry name" value="FAD_binding_6"/>
    <property type="match status" value="1"/>
</dbReference>
<dbReference type="InterPro" id="IPR039261">
    <property type="entry name" value="FNR_nucleotide-bd"/>
</dbReference>
<dbReference type="InterPro" id="IPR017938">
    <property type="entry name" value="Riboflavin_synthase-like_b-brl"/>
</dbReference>
<evidence type="ECO:0000256" key="1">
    <source>
        <dbReference type="ARBA" id="ARBA00034078"/>
    </source>
</evidence>
<dbReference type="Pfam" id="PF00175">
    <property type="entry name" value="NAD_binding_1"/>
    <property type="match status" value="1"/>
</dbReference>
<protein>
    <submittedName>
        <fullName evidence="3">Oxidoreductase</fullName>
    </submittedName>
</protein>
<dbReference type="Gene3D" id="3.40.50.80">
    <property type="entry name" value="Nucleotide-binding domain of ferredoxin-NADP reductase (FNR) module"/>
    <property type="match status" value="1"/>
</dbReference>
<dbReference type="PANTHER" id="PTHR47354:SF5">
    <property type="entry name" value="PROTEIN RFBI"/>
    <property type="match status" value="1"/>
</dbReference>
<dbReference type="InterPro" id="IPR050415">
    <property type="entry name" value="MRET"/>
</dbReference>
<proteinExistence type="predicted"/>
<dbReference type="PRINTS" id="PR00371">
    <property type="entry name" value="FPNCR"/>
</dbReference>
<accession>A0A370LCU2</accession>
<dbReference type="PANTHER" id="PTHR47354">
    <property type="entry name" value="NADH OXIDOREDUCTASE HCR"/>
    <property type="match status" value="1"/>
</dbReference>
<evidence type="ECO:0000313" key="4">
    <source>
        <dbReference type="Proteomes" id="UP000255207"/>
    </source>
</evidence>
<dbReference type="EMBL" id="QQTP01000001">
    <property type="protein sequence ID" value="RDJ29793.1"/>
    <property type="molecule type" value="Genomic_DNA"/>
</dbReference>
<comment type="caution">
    <text evidence="3">The sequence shown here is derived from an EMBL/GenBank/DDBJ whole genome shotgun (WGS) entry which is preliminary data.</text>
</comment>
<name>A0A370LCU2_9HYPH</name>